<dbReference type="EMBL" id="ML213525">
    <property type="protein sequence ID" value="TFK47208.1"/>
    <property type="molecule type" value="Genomic_DNA"/>
</dbReference>
<reference evidence="2 3" key="1">
    <citation type="journal article" date="2019" name="Nat. Ecol. Evol.">
        <title>Megaphylogeny resolves global patterns of mushroom evolution.</title>
        <authorList>
            <person name="Varga T."/>
            <person name="Krizsan K."/>
            <person name="Foldi C."/>
            <person name="Dima B."/>
            <person name="Sanchez-Garcia M."/>
            <person name="Sanchez-Ramirez S."/>
            <person name="Szollosi G.J."/>
            <person name="Szarkandi J.G."/>
            <person name="Papp V."/>
            <person name="Albert L."/>
            <person name="Andreopoulos W."/>
            <person name="Angelini C."/>
            <person name="Antonin V."/>
            <person name="Barry K.W."/>
            <person name="Bougher N.L."/>
            <person name="Buchanan P."/>
            <person name="Buyck B."/>
            <person name="Bense V."/>
            <person name="Catcheside P."/>
            <person name="Chovatia M."/>
            <person name="Cooper J."/>
            <person name="Damon W."/>
            <person name="Desjardin D."/>
            <person name="Finy P."/>
            <person name="Geml J."/>
            <person name="Haridas S."/>
            <person name="Hughes K."/>
            <person name="Justo A."/>
            <person name="Karasinski D."/>
            <person name="Kautmanova I."/>
            <person name="Kiss B."/>
            <person name="Kocsube S."/>
            <person name="Kotiranta H."/>
            <person name="LaButti K.M."/>
            <person name="Lechner B.E."/>
            <person name="Liimatainen K."/>
            <person name="Lipzen A."/>
            <person name="Lukacs Z."/>
            <person name="Mihaltcheva S."/>
            <person name="Morgado L.N."/>
            <person name="Niskanen T."/>
            <person name="Noordeloos M.E."/>
            <person name="Ohm R.A."/>
            <person name="Ortiz-Santana B."/>
            <person name="Ovrebo C."/>
            <person name="Racz N."/>
            <person name="Riley R."/>
            <person name="Savchenko A."/>
            <person name="Shiryaev A."/>
            <person name="Soop K."/>
            <person name="Spirin V."/>
            <person name="Szebenyi C."/>
            <person name="Tomsovsky M."/>
            <person name="Tulloss R.E."/>
            <person name="Uehling J."/>
            <person name="Grigoriev I.V."/>
            <person name="Vagvolgyi C."/>
            <person name="Papp T."/>
            <person name="Martin F.M."/>
            <person name="Miettinen O."/>
            <person name="Hibbett D.S."/>
            <person name="Nagy L.G."/>
        </authorList>
    </citation>
    <scope>NUCLEOTIDE SEQUENCE [LARGE SCALE GENOMIC DNA]</scope>
    <source>
        <strain evidence="2 3">OMC1185</strain>
    </source>
</reference>
<name>A0A5C3MTV4_9AGAM</name>
<dbReference type="InterPro" id="IPR011009">
    <property type="entry name" value="Kinase-like_dom_sf"/>
</dbReference>
<gene>
    <name evidence="2" type="ORF">OE88DRAFT_1666535</name>
</gene>
<dbReference type="SUPFAM" id="SSF56112">
    <property type="entry name" value="Protein kinase-like (PK-like)"/>
    <property type="match status" value="1"/>
</dbReference>
<dbReference type="STRING" id="5364.A0A5C3MTV4"/>
<dbReference type="Proteomes" id="UP000305948">
    <property type="component" value="Unassembled WGS sequence"/>
</dbReference>
<dbReference type="OrthoDB" id="3262759at2759"/>
<feature type="domain" description="Protein kinase" evidence="1">
    <location>
        <begin position="18"/>
        <end position="226"/>
    </location>
</feature>
<keyword evidence="3" id="KW-1185">Reference proteome</keyword>
<dbReference type="AlphaFoldDB" id="A0A5C3MTV4"/>
<sequence>MEPVDPLKQLDDVRYKELTCMEVIRDGDEEGVDFTSIFRVRYKRKGYILKLFHSSTYPSPLVESGPHKFDREKCAYERLLHHGVCSQGFVPMCHGWFELRVPKGSTWLHSFASDEKPPNALLLEDIFDGVTLSVLNISPSIAGQALLAADQMHEAGVLHRDLQPRNTLVRSDGTVVIIDFDKASTWPHKGVNLLSLKKEMQLCWCLYFSCMLTDQLMDLTPEQVRY</sequence>
<dbReference type="Pfam" id="PF06293">
    <property type="entry name" value="Kdo"/>
    <property type="match status" value="1"/>
</dbReference>
<dbReference type="GO" id="GO:0004672">
    <property type="term" value="F:protein kinase activity"/>
    <property type="evidence" value="ECO:0007669"/>
    <property type="project" value="InterPro"/>
</dbReference>
<dbReference type="PROSITE" id="PS50011">
    <property type="entry name" value="PROTEIN_KINASE_DOM"/>
    <property type="match status" value="1"/>
</dbReference>
<evidence type="ECO:0000313" key="3">
    <source>
        <dbReference type="Proteomes" id="UP000305948"/>
    </source>
</evidence>
<evidence type="ECO:0000313" key="2">
    <source>
        <dbReference type="EMBL" id="TFK47208.1"/>
    </source>
</evidence>
<proteinExistence type="predicted"/>
<accession>A0A5C3MTV4</accession>
<dbReference type="GO" id="GO:0005524">
    <property type="term" value="F:ATP binding"/>
    <property type="evidence" value="ECO:0007669"/>
    <property type="project" value="InterPro"/>
</dbReference>
<evidence type="ECO:0000259" key="1">
    <source>
        <dbReference type="PROSITE" id="PS50011"/>
    </source>
</evidence>
<dbReference type="Gene3D" id="1.10.510.10">
    <property type="entry name" value="Transferase(Phosphotransferase) domain 1"/>
    <property type="match status" value="1"/>
</dbReference>
<protein>
    <recommendedName>
        <fullName evidence="1">Protein kinase domain-containing protein</fullName>
    </recommendedName>
</protein>
<organism evidence="2 3">
    <name type="scientific">Heliocybe sulcata</name>
    <dbReference type="NCBI Taxonomy" id="5364"/>
    <lineage>
        <taxon>Eukaryota</taxon>
        <taxon>Fungi</taxon>
        <taxon>Dikarya</taxon>
        <taxon>Basidiomycota</taxon>
        <taxon>Agaricomycotina</taxon>
        <taxon>Agaricomycetes</taxon>
        <taxon>Gloeophyllales</taxon>
        <taxon>Gloeophyllaceae</taxon>
        <taxon>Heliocybe</taxon>
    </lineage>
</organism>
<dbReference type="InterPro" id="IPR000719">
    <property type="entry name" value="Prot_kinase_dom"/>
</dbReference>